<comment type="caution">
    <text evidence="1">The sequence shown here is derived from an EMBL/GenBank/DDBJ whole genome shotgun (WGS) entry which is preliminary data.</text>
</comment>
<evidence type="ECO:0008006" key="3">
    <source>
        <dbReference type="Google" id="ProtNLM"/>
    </source>
</evidence>
<dbReference type="RefSeq" id="WP_008313577.1">
    <property type="nucleotide sequence ID" value="NZ_AOLW01000063.1"/>
</dbReference>
<dbReference type="AlphaFoldDB" id="M0K0A8"/>
<keyword evidence="2" id="KW-1185">Reference proteome</keyword>
<dbReference type="Proteomes" id="UP000011623">
    <property type="component" value="Unassembled WGS sequence"/>
</dbReference>
<accession>M0K0A8</accession>
<sequence>MISDKLEQAKINPEKDYHLKMDIRRIIRVIESDRDHSEMVENELEELDAEHPIYHLIESLDTWESSDHQEFESGINAALIALDDLYELALEEEWNSVASYSLLKSVEYREELGGFDPTDPFDEVLDFLNTHFHGESDVHLGQLGTHVRKMLEHLDEMDEDVINSLLDIIEDRAQHLKSDKQYMSERDYIDYQITIKSHLGEEVSNEQERLIETYKDEFEQKNSANSMIKADILERGVAKCQEFLSDEKENEWRLKIRELNKQAAEEMPVRKREVDVGEDVSRIIDQFKQVREDNTSWQALANLLYAPIGQGDFQASTENMGETPGANMLPKSVLSVEGDSVGFEPGMTQEGERAPAGYTDELNMANHTLAVALQRLIDDNLLSESDFYMVLTLIPGVSIQDEAFLTDALINFFEERYAESIHLAIPRLESVTANVYEEMGKSVTKNQGQVYHQKGLGGLFGLIEEDISTNFGKYLQYRYTDTAGQNIRNRVAHGQIQYSSTNFKLAATTLFDIFRVGARIINEYS</sequence>
<proteinExistence type="predicted"/>
<name>M0K0A8_9EURY</name>
<dbReference type="EMBL" id="AOLW01000063">
    <property type="protein sequence ID" value="EMA14626.1"/>
    <property type="molecule type" value="Genomic_DNA"/>
</dbReference>
<evidence type="ECO:0000313" key="2">
    <source>
        <dbReference type="Proteomes" id="UP000011623"/>
    </source>
</evidence>
<evidence type="ECO:0000313" key="1">
    <source>
        <dbReference type="EMBL" id="EMA14626.1"/>
    </source>
</evidence>
<dbReference type="PATRIC" id="fig|1227452.3.peg.3962"/>
<protein>
    <recommendedName>
        <fullName evidence="3">DUF4209 domain-containing protein</fullName>
    </recommendedName>
</protein>
<organism evidence="1 2">
    <name type="scientific">Haloarcula amylolytica JCM 13557</name>
    <dbReference type="NCBI Taxonomy" id="1227452"/>
    <lineage>
        <taxon>Archaea</taxon>
        <taxon>Methanobacteriati</taxon>
        <taxon>Methanobacteriota</taxon>
        <taxon>Stenosarchaea group</taxon>
        <taxon>Halobacteria</taxon>
        <taxon>Halobacteriales</taxon>
        <taxon>Haloarculaceae</taxon>
        <taxon>Haloarcula</taxon>
    </lineage>
</organism>
<reference evidence="1 2" key="1">
    <citation type="journal article" date="2014" name="PLoS Genet.">
        <title>Phylogenetically driven sequencing of extremely halophilic archaea reveals strategies for static and dynamic osmo-response.</title>
        <authorList>
            <person name="Becker E.A."/>
            <person name="Seitzer P.M."/>
            <person name="Tritt A."/>
            <person name="Larsen D."/>
            <person name="Krusor M."/>
            <person name="Yao A.I."/>
            <person name="Wu D."/>
            <person name="Madern D."/>
            <person name="Eisen J.A."/>
            <person name="Darling A.E."/>
            <person name="Facciotti M.T."/>
        </authorList>
    </citation>
    <scope>NUCLEOTIDE SEQUENCE [LARGE SCALE GENOMIC DNA]</scope>
    <source>
        <strain evidence="1 2">JCM 13557</strain>
    </source>
</reference>
<gene>
    <name evidence="1" type="ORF">C442_20021</name>
</gene>